<keyword evidence="1" id="KW-0472">Membrane</keyword>
<keyword evidence="1" id="KW-1133">Transmembrane helix</keyword>
<comment type="caution">
    <text evidence="2">The sequence shown here is derived from an EMBL/GenBank/DDBJ whole genome shotgun (WGS) entry which is preliminary data.</text>
</comment>
<dbReference type="EMBL" id="JAATVY010000017">
    <property type="protein sequence ID" value="NJC72294.1"/>
    <property type="molecule type" value="Genomic_DNA"/>
</dbReference>
<evidence type="ECO:0000313" key="3">
    <source>
        <dbReference type="Proteomes" id="UP000722989"/>
    </source>
</evidence>
<evidence type="ECO:0000313" key="2">
    <source>
        <dbReference type="EMBL" id="NJC72294.1"/>
    </source>
</evidence>
<dbReference type="RefSeq" id="WP_167927203.1">
    <property type="nucleotide sequence ID" value="NZ_JAATVY010000017.1"/>
</dbReference>
<evidence type="ECO:0000256" key="1">
    <source>
        <dbReference type="SAM" id="Phobius"/>
    </source>
</evidence>
<keyword evidence="1" id="KW-0812">Transmembrane</keyword>
<sequence length="123" mass="13086">MTGPDVARRRRVAAARAAWGAALATAPAPVLRALGDRPDATARRITRLLGARHLAQAALTWLRPTDRMLALGAAVDAVHAATALALAAADGRWRRAARTDATAATTWAVLGLRERNRTRGTRH</sequence>
<reference evidence="2 3" key="1">
    <citation type="submission" date="2020-03" db="EMBL/GenBank/DDBJ databases">
        <title>WGS of the type strain of Planosporangium spp.</title>
        <authorList>
            <person name="Thawai C."/>
        </authorList>
    </citation>
    <scope>NUCLEOTIDE SEQUENCE [LARGE SCALE GENOMIC DNA]</scope>
    <source>
        <strain evidence="2 3">TBRC 5610</strain>
    </source>
</reference>
<protein>
    <recommendedName>
        <fullName evidence="4">DUF4267 domain-containing protein</fullName>
    </recommendedName>
</protein>
<feature type="transmembrane region" description="Helical" evidence="1">
    <location>
        <begin position="68"/>
        <end position="89"/>
    </location>
</feature>
<accession>A0ABX0Y4K0</accession>
<gene>
    <name evidence="2" type="ORF">HC031_21615</name>
</gene>
<name>A0ABX0Y4K0_9ACTN</name>
<keyword evidence="3" id="KW-1185">Reference proteome</keyword>
<dbReference type="Proteomes" id="UP000722989">
    <property type="component" value="Unassembled WGS sequence"/>
</dbReference>
<organism evidence="2 3">
    <name type="scientific">Planosporangium thailandense</name>
    <dbReference type="NCBI Taxonomy" id="765197"/>
    <lineage>
        <taxon>Bacteria</taxon>
        <taxon>Bacillati</taxon>
        <taxon>Actinomycetota</taxon>
        <taxon>Actinomycetes</taxon>
        <taxon>Micromonosporales</taxon>
        <taxon>Micromonosporaceae</taxon>
        <taxon>Planosporangium</taxon>
    </lineage>
</organism>
<evidence type="ECO:0008006" key="4">
    <source>
        <dbReference type="Google" id="ProtNLM"/>
    </source>
</evidence>
<proteinExistence type="predicted"/>